<protein>
    <submittedName>
        <fullName evidence="1">Uncharacterized protein</fullName>
    </submittedName>
</protein>
<reference evidence="1 2" key="1">
    <citation type="submission" date="2024-01" db="EMBL/GenBank/DDBJ databases">
        <title>Niabella digestum sp. nov., isolated from waste digestion system.</title>
        <authorList>
            <person name="Zhang L."/>
        </authorList>
    </citation>
    <scope>NUCLEOTIDE SEQUENCE [LARGE SCALE GENOMIC DNA]</scope>
    <source>
        <strain evidence="1 2">A18</strain>
    </source>
</reference>
<name>A0ABU7RDK4_9BACT</name>
<dbReference type="Proteomes" id="UP001357452">
    <property type="component" value="Unassembled WGS sequence"/>
</dbReference>
<organism evidence="1 2">
    <name type="scientific">Niabella digestorum</name>
    <dbReference type="NCBI Taxonomy" id="3117701"/>
    <lineage>
        <taxon>Bacteria</taxon>
        <taxon>Pseudomonadati</taxon>
        <taxon>Bacteroidota</taxon>
        <taxon>Chitinophagia</taxon>
        <taxon>Chitinophagales</taxon>
        <taxon>Chitinophagaceae</taxon>
        <taxon>Niabella</taxon>
    </lineage>
</organism>
<gene>
    <name evidence="1" type="ORF">V2H41_02230</name>
</gene>
<evidence type="ECO:0000313" key="2">
    <source>
        <dbReference type="Proteomes" id="UP001357452"/>
    </source>
</evidence>
<accession>A0ABU7RDK4</accession>
<proteinExistence type="predicted"/>
<evidence type="ECO:0000313" key="1">
    <source>
        <dbReference type="EMBL" id="MEE6186083.1"/>
    </source>
</evidence>
<dbReference type="EMBL" id="JAZGLY010000001">
    <property type="protein sequence ID" value="MEE6186083.1"/>
    <property type="molecule type" value="Genomic_DNA"/>
</dbReference>
<comment type="caution">
    <text evidence="1">The sequence shown here is derived from an EMBL/GenBank/DDBJ whole genome shotgun (WGS) entry which is preliminary data.</text>
</comment>
<keyword evidence="2" id="KW-1185">Reference proteome</keyword>
<sequence>MRNALTNNQAMLTVIDGESAYPKELPIKFTADAIKYLSSVTTSINLKDWRWHEEEINGQKYYIITDKITSAAES</sequence>
<dbReference type="RefSeq" id="WP_330973486.1">
    <property type="nucleotide sequence ID" value="NZ_JAZGLY010000001.1"/>
</dbReference>